<evidence type="ECO:0000256" key="1">
    <source>
        <dbReference type="ARBA" id="ARBA00022801"/>
    </source>
</evidence>
<keyword evidence="4" id="KW-1185">Reference proteome</keyword>
<name>A0ABV8JD22_9BACL</name>
<evidence type="ECO:0000259" key="2">
    <source>
        <dbReference type="SMART" id="SM00646"/>
    </source>
</evidence>
<dbReference type="PANTHER" id="PTHR30404">
    <property type="entry name" value="N-ACETYLMURAMOYL-L-ALANINE AMIDASE"/>
    <property type="match status" value="1"/>
</dbReference>
<sequence length="197" mass="22315">MKESIICLDPGHGGVEYGVKAYGLSEKDVCLDMTRRIAAYLNRHGKVRGLLTRAGDTALDWRERIRQAEDIEADLLLSIHTNGSENPMEAGFETYISGCAGLDLRSLQARLHNHVAAFLRPFGIWDRGKKYDSESYRGWIPLLEEAPCPAIQLELFYLTHAGEKSWYRHSRFRDALAFTIAEGAALLLQRENRLPVR</sequence>
<dbReference type="SMART" id="SM00646">
    <property type="entry name" value="Ami_3"/>
    <property type="match status" value="1"/>
</dbReference>
<reference evidence="4" key="1">
    <citation type="journal article" date="2019" name="Int. J. Syst. Evol. Microbiol.">
        <title>The Global Catalogue of Microorganisms (GCM) 10K type strain sequencing project: providing services to taxonomists for standard genome sequencing and annotation.</title>
        <authorList>
            <consortium name="The Broad Institute Genomics Platform"/>
            <consortium name="The Broad Institute Genome Sequencing Center for Infectious Disease"/>
            <person name="Wu L."/>
            <person name="Ma J."/>
        </authorList>
    </citation>
    <scope>NUCLEOTIDE SEQUENCE [LARGE SCALE GENOMIC DNA]</scope>
    <source>
        <strain evidence="4">IBRC-M 10813</strain>
    </source>
</reference>
<dbReference type="Gene3D" id="3.40.630.40">
    <property type="entry name" value="Zn-dependent exopeptidases"/>
    <property type="match status" value="1"/>
</dbReference>
<dbReference type="CDD" id="cd02696">
    <property type="entry name" value="MurNAc-LAA"/>
    <property type="match status" value="1"/>
</dbReference>
<dbReference type="EMBL" id="JBHSAP010000009">
    <property type="protein sequence ID" value="MFC4076666.1"/>
    <property type="molecule type" value="Genomic_DNA"/>
</dbReference>
<evidence type="ECO:0000313" key="3">
    <source>
        <dbReference type="EMBL" id="MFC4076666.1"/>
    </source>
</evidence>
<dbReference type="InterPro" id="IPR002508">
    <property type="entry name" value="MurNAc-LAA_cat"/>
</dbReference>
<comment type="caution">
    <text evidence="3">The sequence shown here is derived from an EMBL/GenBank/DDBJ whole genome shotgun (WGS) entry which is preliminary data.</text>
</comment>
<dbReference type="InterPro" id="IPR050695">
    <property type="entry name" value="N-acetylmuramoyl_amidase_3"/>
</dbReference>
<dbReference type="Pfam" id="PF01520">
    <property type="entry name" value="Amidase_3"/>
    <property type="match status" value="1"/>
</dbReference>
<organism evidence="3 4">
    <name type="scientific">Salinithrix halophila</name>
    <dbReference type="NCBI Taxonomy" id="1485204"/>
    <lineage>
        <taxon>Bacteria</taxon>
        <taxon>Bacillati</taxon>
        <taxon>Bacillota</taxon>
        <taxon>Bacilli</taxon>
        <taxon>Bacillales</taxon>
        <taxon>Thermoactinomycetaceae</taxon>
        <taxon>Salinithrix</taxon>
    </lineage>
</organism>
<dbReference type="SUPFAM" id="SSF53187">
    <property type="entry name" value="Zn-dependent exopeptidases"/>
    <property type="match status" value="1"/>
</dbReference>
<accession>A0ABV8JD22</accession>
<dbReference type="PANTHER" id="PTHR30404:SF0">
    <property type="entry name" value="N-ACETYLMURAMOYL-L-ALANINE AMIDASE AMIC"/>
    <property type="match status" value="1"/>
</dbReference>
<protein>
    <submittedName>
        <fullName evidence="3">N-acetylmuramoyl-L-alanine amidase</fullName>
    </submittedName>
</protein>
<feature type="domain" description="MurNAc-LAA" evidence="2">
    <location>
        <begin position="65"/>
        <end position="185"/>
    </location>
</feature>
<gene>
    <name evidence="3" type="ORF">ACFOUO_07570</name>
</gene>
<evidence type="ECO:0000313" key="4">
    <source>
        <dbReference type="Proteomes" id="UP001595843"/>
    </source>
</evidence>
<keyword evidence="1" id="KW-0378">Hydrolase</keyword>
<dbReference type="Proteomes" id="UP001595843">
    <property type="component" value="Unassembled WGS sequence"/>
</dbReference>
<proteinExistence type="predicted"/>